<sequence length="279" mass="31514">MSTHNQRVTAAESRVKNYLDSFANTDHPTREQSFPRVVCCKTSQSLYCKECCRLLVPDDALPLPINLRRNYACNDETVKNSKSRSRSTERKSHVLGHGEKQSWDILDERPLRLPFDLHLILDDRRGSSTGLHAVALLDISRDKISLGDDGGIGTQYKNCQHSCGDFEAVTLTDVEKLDVLEQSEVLNHAMNFYVESNRGEGGASTYFLFPCPGESVPLESVSNQVKTLVVLDCKWTKSGVWRRSEKLRQLPKVGALNESYLSLLSLLHQGIYMLHDRFI</sequence>
<proteinExistence type="predicted"/>
<evidence type="ECO:0008006" key="3">
    <source>
        <dbReference type="Google" id="ProtNLM"/>
    </source>
</evidence>
<name>A0ABD3NVQ3_9STRA</name>
<protein>
    <recommendedName>
        <fullName evidence="3">tRNA-uridine aminocarboxypropyltransferase</fullName>
    </recommendedName>
</protein>
<organism evidence="1 2">
    <name type="scientific">Cyclotella cryptica</name>
    <dbReference type="NCBI Taxonomy" id="29204"/>
    <lineage>
        <taxon>Eukaryota</taxon>
        <taxon>Sar</taxon>
        <taxon>Stramenopiles</taxon>
        <taxon>Ochrophyta</taxon>
        <taxon>Bacillariophyta</taxon>
        <taxon>Coscinodiscophyceae</taxon>
        <taxon>Thalassiosirophycidae</taxon>
        <taxon>Stephanodiscales</taxon>
        <taxon>Stephanodiscaceae</taxon>
        <taxon>Cyclotella</taxon>
    </lineage>
</organism>
<comment type="caution">
    <text evidence="1">The sequence shown here is derived from an EMBL/GenBank/DDBJ whole genome shotgun (WGS) entry which is preliminary data.</text>
</comment>
<dbReference type="AlphaFoldDB" id="A0ABD3NVQ3"/>
<dbReference type="EMBL" id="JABMIG020000363">
    <property type="protein sequence ID" value="KAL3780065.1"/>
    <property type="molecule type" value="Genomic_DNA"/>
</dbReference>
<accession>A0ABD3NVQ3</accession>
<dbReference type="Proteomes" id="UP001516023">
    <property type="component" value="Unassembled WGS sequence"/>
</dbReference>
<evidence type="ECO:0000313" key="1">
    <source>
        <dbReference type="EMBL" id="KAL3780065.1"/>
    </source>
</evidence>
<evidence type="ECO:0000313" key="2">
    <source>
        <dbReference type="Proteomes" id="UP001516023"/>
    </source>
</evidence>
<gene>
    <name evidence="1" type="ORF">HJC23_007314</name>
</gene>
<keyword evidence="2" id="KW-1185">Reference proteome</keyword>
<reference evidence="1 2" key="1">
    <citation type="journal article" date="2020" name="G3 (Bethesda)">
        <title>Improved Reference Genome for Cyclotella cryptica CCMP332, a Model for Cell Wall Morphogenesis, Salinity Adaptation, and Lipid Production in Diatoms (Bacillariophyta).</title>
        <authorList>
            <person name="Roberts W.R."/>
            <person name="Downey K.M."/>
            <person name="Ruck E.C."/>
            <person name="Traller J.C."/>
            <person name="Alverson A.J."/>
        </authorList>
    </citation>
    <scope>NUCLEOTIDE SEQUENCE [LARGE SCALE GENOMIC DNA]</scope>
    <source>
        <strain evidence="1 2">CCMP332</strain>
    </source>
</reference>